<evidence type="ECO:0000313" key="2">
    <source>
        <dbReference type="EMBL" id="CAF1397724.1"/>
    </source>
</evidence>
<gene>
    <name evidence="2" type="ORF">OVA965_LOCUS32889</name>
    <name evidence="3" type="ORF">TMI583_LOCUS33762</name>
</gene>
<evidence type="ECO:0000256" key="1">
    <source>
        <dbReference type="SAM" id="MobiDB-lite"/>
    </source>
</evidence>
<dbReference type="Proteomes" id="UP000677228">
    <property type="component" value="Unassembled WGS sequence"/>
</dbReference>
<feature type="region of interest" description="Disordered" evidence="1">
    <location>
        <begin position="178"/>
        <end position="208"/>
    </location>
</feature>
<sequence length="284" mass="31906">MSLKEHAVLSDITNTSNRSPLTTQSDTTHFEPLDNSMSTLFNENMFVYALCHVNKFNNEPSKYTLLSGFIFLYLTHQQRPPSIFFYGNPIDMPATASSAPLTILSLTKSEFIESGYQKKAVVVVDENIYASLLKEKERDCLSNSPQQFKDILLWPGDCHFVKHLFIIIGEFISGSVDSTKQRDNDERIGAKAASGSRSARDQMDGTAPAQTNGLQEYFALCDANVDTDAQRCACSVSNSTQERRLEPNNIYRRNLLSIIQKHYSSMVEESKGRGQTNSEEQTED</sequence>
<protein>
    <submittedName>
        <fullName evidence="3">Uncharacterized protein</fullName>
    </submittedName>
</protein>
<reference evidence="3" key="1">
    <citation type="submission" date="2021-02" db="EMBL/GenBank/DDBJ databases">
        <authorList>
            <person name="Nowell W R."/>
        </authorList>
    </citation>
    <scope>NUCLEOTIDE SEQUENCE</scope>
</reference>
<comment type="caution">
    <text evidence="3">The sequence shown here is derived from an EMBL/GenBank/DDBJ whole genome shotgun (WGS) entry which is preliminary data.</text>
</comment>
<dbReference type="EMBL" id="CAJOBA010047769">
    <property type="protein sequence ID" value="CAF4205099.1"/>
    <property type="molecule type" value="Genomic_DNA"/>
</dbReference>
<proteinExistence type="predicted"/>
<accession>A0A8S2S2U4</accession>
<organism evidence="3 4">
    <name type="scientific">Didymodactylos carnosus</name>
    <dbReference type="NCBI Taxonomy" id="1234261"/>
    <lineage>
        <taxon>Eukaryota</taxon>
        <taxon>Metazoa</taxon>
        <taxon>Spiralia</taxon>
        <taxon>Gnathifera</taxon>
        <taxon>Rotifera</taxon>
        <taxon>Eurotatoria</taxon>
        <taxon>Bdelloidea</taxon>
        <taxon>Philodinida</taxon>
        <taxon>Philodinidae</taxon>
        <taxon>Didymodactylos</taxon>
    </lineage>
</organism>
<evidence type="ECO:0000313" key="3">
    <source>
        <dbReference type="EMBL" id="CAF4205099.1"/>
    </source>
</evidence>
<name>A0A8S2S2U4_9BILA</name>
<dbReference type="Proteomes" id="UP000682733">
    <property type="component" value="Unassembled WGS sequence"/>
</dbReference>
<dbReference type="EMBL" id="CAJNOK010026048">
    <property type="protein sequence ID" value="CAF1397724.1"/>
    <property type="molecule type" value="Genomic_DNA"/>
</dbReference>
<evidence type="ECO:0000313" key="4">
    <source>
        <dbReference type="Proteomes" id="UP000682733"/>
    </source>
</evidence>
<dbReference type="AlphaFoldDB" id="A0A8S2S2U4"/>
<feature type="compositionally biased region" description="Basic and acidic residues" evidence="1">
    <location>
        <begin position="179"/>
        <end position="189"/>
    </location>
</feature>